<reference evidence="2" key="1">
    <citation type="journal article" date="2019" name="Int. J. Syst. Evol. Microbiol.">
        <title>The Global Catalogue of Microorganisms (GCM) 10K type strain sequencing project: providing services to taxonomists for standard genome sequencing and annotation.</title>
        <authorList>
            <consortium name="The Broad Institute Genomics Platform"/>
            <consortium name="The Broad Institute Genome Sequencing Center for Infectious Disease"/>
            <person name="Wu L."/>
            <person name="Ma J."/>
        </authorList>
    </citation>
    <scope>NUCLEOTIDE SEQUENCE [LARGE SCALE GENOMIC DNA]</scope>
    <source>
        <strain evidence="2">JCM 13004</strain>
    </source>
</reference>
<evidence type="ECO:0000313" key="2">
    <source>
        <dbReference type="Proteomes" id="UP001500037"/>
    </source>
</evidence>
<evidence type="ECO:0008006" key="3">
    <source>
        <dbReference type="Google" id="ProtNLM"/>
    </source>
</evidence>
<accession>A0ABP4GYH5</accession>
<evidence type="ECO:0000313" key="1">
    <source>
        <dbReference type="EMBL" id="GAA1243703.1"/>
    </source>
</evidence>
<dbReference type="Proteomes" id="UP001500037">
    <property type="component" value="Unassembled WGS sequence"/>
</dbReference>
<name>A0ABP4GYH5_9ACTN</name>
<keyword evidence="2" id="KW-1185">Reference proteome</keyword>
<comment type="caution">
    <text evidence="1">The sequence shown here is derived from an EMBL/GenBank/DDBJ whole genome shotgun (WGS) entry which is preliminary data.</text>
</comment>
<proteinExistence type="predicted"/>
<protein>
    <recommendedName>
        <fullName evidence="3">Lipoprotein</fullName>
    </recommendedName>
</protein>
<gene>
    <name evidence="1" type="ORF">GCM10009665_38140</name>
</gene>
<dbReference type="EMBL" id="BAAALF010000065">
    <property type="protein sequence ID" value="GAA1243703.1"/>
    <property type="molecule type" value="Genomic_DNA"/>
</dbReference>
<sequence>MRAPAGGWRERGPEWGQAVVRVRGLRRSAGAAVAGAFLVVLASAGCGSPGSGPARASGTATATVTVSPAPTTAVGTAVATVTVTGSVAVTGEPSAVASPADDPAAVVSAYYAAINAHDYAKAWALGGRNLGGGYAAFAAGFAGTVHDDLQIVSSAGGTVSVRIVSTLGSGANQVFAGTYTVAAGAITGADVAVAGASAASVAPGATGLPVPGEFCTPDGAVGVTKEGKVVHCTTTATDSRDRWRHV</sequence>
<organism evidence="1 2">
    <name type="scientific">Kitasatospora nipponensis</name>
    <dbReference type="NCBI Taxonomy" id="258049"/>
    <lineage>
        <taxon>Bacteria</taxon>
        <taxon>Bacillati</taxon>
        <taxon>Actinomycetota</taxon>
        <taxon>Actinomycetes</taxon>
        <taxon>Kitasatosporales</taxon>
        <taxon>Streptomycetaceae</taxon>
        <taxon>Kitasatospora</taxon>
    </lineage>
</organism>